<protein>
    <submittedName>
        <fullName evidence="2">NGRN protein</fullName>
    </submittedName>
</protein>
<reference evidence="2 3" key="1">
    <citation type="submission" date="2019-09" db="EMBL/GenBank/DDBJ databases">
        <title>Bird 10,000 Genomes (B10K) Project - Family phase.</title>
        <authorList>
            <person name="Zhang G."/>
        </authorList>
    </citation>
    <scope>NUCLEOTIDE SEQUENCE [LARGE SCALE GENOMIC DNA]</scope>
    <source>
        <strain evidence="2">OUT-0007</strain>
        <tissue evidence="2">Blood</tissue>
    </source>
</reference>
<proteinExistence type="predicted"/>
<organism evidence="2 3">
    <name type="scientific">Caloenas nicobarica</name>
    <name type="common">Nicobar pigeon</name>
    <dbReference type="NCBI Taxonomy" id="187106"/>
    <lineage>
        <taxon>Eukaryota</taxon>
        <taxon>Metazoa</taxon>
        <taxon>Chordata</taxon>
        <taxon>Craniata</taxon>
        <taxon>Vertebrata</taxon>
        <taxon>Euteleostomi</taxon>
        <taxon>Archelosauria</taxon>
        <taxon>Archosauria</taxon>
        <taxon>Dinosauria</taxon>
        <taxon>Saurischia</taxon>
        <taxon>Theropoda</taxon>
        <taxon>Coelurosauria</taxon>
        <taxon>Aves</taxon>
        <taxon>Neognathae</taxon>
        <taxon>Neoaves</taxon>
        <taxon>Columbimorphae</taxon>
        <taxon>Columbiformes</taxon>
        <taxon>Columbidae</taxon>
        <taxon>Caloenas</taxon>
    </lineage>
</organism>
<dbReference type="EMBL" id="VZSB01001380">
    <property type="protein sequence ID" value="NWX02445.1"/>
    <property type="molecule type" value="Genomic_DNA"/>
</dbReference>
<feature type="non-terminal residue" evidence="2">
    <location>
        <position position="1"/>
    </location>
</feature>
<dbReference type="PANTHER" id="PTHR13475">
    <property type="entry name" value="NEUGRIN"/>
    <property type="match status" value="1"/>
</dbReference>
<keyword evidence="3" id="KW-1185">Reference proteome</keyword>
<feature type="region of interest" description="Disordered" evidence="1">
    <location>
        <begin position="1"/>
        <end position="34"/>
    </location>
</feature>
<dbReference type="GO" id="GO:0005634">
    <property type="term" value="C:nucleus"/>
    <property type="evidence" value="ECO:0007669"/>
    <property type="project" value="TreeGrafter"/>
</dbReference>
<sequence length="161" mass="17693">GLRAAALLSGAPRRTAAAAWPGDPEPPDPVLEETERARRRRAAARLQRLRRELGGGRGAPERTLSWRAMEQMRFLRQELPEEWPLERLAQGFGVSPDVVRRVLRGRGCPPPRRRLRQDERALSAATAPGPAPAAGHEVRAPDGSLLYRLPRSRGGPGPDAQ</sequence>
<accession>A0A7K6SX42</accession>
<dbReference type="AlphaFoldDB" id="A0A7K6SX42"/>
<evidence type="ECO:0000313" key="2">
    <source>
        <dbReference type="EMBL" id="NWX02445.1"/>
    </source>
</evidence>
<evidence type="ECO:0000256" key="1">
    <source>
        <dbReference type="SAM" id="MobiDB-lite"/>
    </source>
</evidence>
<name>A0A7K6SX42_CALNI</name>
<feature type="compositionally biased region" description="Low complexity" evidence="1">
    <location>
        <begin position="124"/>
        <end position="135"/>
    </location>
</feature>
<dbReference type="PANTHER" id="PTHR13475:SF3">
    <property type="entry name" value="NEUGRIN"/>
    <property type="match status" value="1"/>
</dbReference>
<dbReference type="Proteomes" id="UP000546235">
    <property type="component" value="Unassembled WGS sequence"/>
</dbReference>
<feature type="non-terminal residue" evidence="2">
    <location>
        <position position="161"/>
    </location>
</feature>
<feature type="region of interest" description="Disordered" evidence="1">
    <location>
        <begin position="104"/>
        <end position="161"/>
    </location>
</feature>
<dbReference type="Pfam" id="PF06413">
    <property type="entry name" value="Neugrin"/>
    <property type="match status" value="1"/>
</dbReference>
<dbReference type="InterPro" id="IPR010487">
    <property type="entry name" value="NGRN/Rrg9"/>
</dbReference>
<gene>
    <name evidence="2" type="primary">Ngrn</name>
    <name evidence="2" type="ORF">CALNIC_R15458</name>
</gene>
<comment type="caution">
    <text evidence="2">The sequence shown here is derived from an EMBL/GenBank/DDBJ whole genome shotgun (WGS) entry which is preliminary data.</text>
</comment>
<evidence type="ECO:0000313" key="3">
    <source>
        <dbReference type="Proteomes" id="UP000546235"/>
    </source>
</evidence>